<accession>A0A1F6GNQ1</accession>
<dbReference type="Proteomes" id="UP000177583">
    <property type="component" value="Unassembled WGS sequence"/>
</dbReference>
<gene>
    <name evidence="2" type="ORF">A2557_06070</name>
</gene>
<sequence>MKIFMPALGRVNTQNRDGSEVRTTEILKRWLQQGVQVDCLLPKRQVRVFESQGLLGLKYQLLPDPTESESEHLGNVLFLYLTRMVKGMFASFARDYQVIYGPSDFLVDLLPALACRSKNPQAKLVVCLFLVAPKPWRGYEGHYSGKLKRPSLRGLLYYFTQRLAIGLIRGFGGTFLVLNNQDNQALVEAGCRPESVKTVPMGVDVSLYKAPADQAEPLLDGLFIGRLHPQKGLPDLLLVWRAVVDQRPGAKLGIIGGGSEEMKAWLESETRRLGLVENVEYLGFRQGEEKIGYLHRSRCFLMPSHYESWGMTAVEAMAAGLPVVAYDLPVFREIFPQGMIQVPFTDTGAFAQKVLELLEDPALCTQVGALSQAFAGQFDWSRVAADEMAILTAPAP</sequence>
<evidence type="ECO:0000313" key="2">
    <source>
        <dbReference type="EMBL" id="OGG99703.1"/>
    </source>
</evidence>
<dbReference type="SUPFAM" id="SSF53756">
    <property type="entry name" value="UDP-Glycosyltransferase/glycogen phosphorylase"/>
    <property type="match status" value="1"/>
</dbReference>
<proteinExistence type="predicted"/>
<dbReference type="Pfam" id="PF00534">
    <property type="entry name" value="Glycos_transf_1"/>
    <property type="match status" value="1"/>
</dbReference>
<dbReference type="Gene3D" id="3.40.50.2000">
    <property type="entry name" value="Glycogen Phosphorylase B"/>
    <property type="match status" value="2"/>
</dbReference>
<dbReference type="EMBL" id="MFNF01000055">
    <property type="protein sequence ID" value="OGG99703.1"/>
    <property type="molecule type" value="Genomic_DNA"/>
</dbReference>
<dbReference type="CDD" id="cd03801">
    <property type="entry name" value="GT4_PimA-like"/>
    <property type="match status" value="1"/>
</dbReference>
<name>A0A1F6GNQ1_9PROT</name>
<feature type="domain" description="Glycosyl transferase family 1" evidence="1">
    <location>
        <begin position="222"/>
        <end position="367"/>
    </location>
</feature>
<evidence type="ECO:0000259" key="1">
    <source>
        <dbReference type="Pfam" id="PF00534"/>
    </source>
</evidence>
<protein>
    <recommendedName>
        <fullName evidence="1">Glycosyl transferase family 1 domain-containing protein</fullName>
    </recommendedName>
</protein>
<dbReference type="PANTHER" id="PTHR12526">
    <property type="entry name" value="GLYCOSYLTRANSFERASE"/>
    <property type="match status" value="1"/>
</dbReference>
<dbReference type="GO" id="GO:0016757">
    <property type="term" value="F:glycosyltransferase activity"/>
    <property type="evidence" value="ECO:0007669"/>
    <property type="project" value="InterPro"/>
</dbReference>
<reference evidence="2 3" key="1">
    <citation type="journal article" date="2016" name="Nat. Commun.">
        <title>Thousands of microbial genomes shed light on interconnected biogeochemical processes in an aquifer system.</title>
        <authorList>
            <person name="Anantharaman K."/>
            <person name="Brown C.T."/>
            <person name="Hug L.A."/>
            <person name="Sharon I."/>
            <person name="Castelle C.J."/>
            <person name="Probst A.J."/>
            <person name="Thomas B.C."/>
            <person name="Singh A."/>
            <person name="Wilkins M.J."/>
            <person name="Karaoz U."/>
            <person name="Brodie E.L."/>
            <person name="Williams K.H."/>
            <person name="Hubbard S.S."/>
            <person name="Banfield J.F."/>
        </authorList>
    </citation>
    <scope>NUCLEOTIDE SEQUENCE [LARGE SCALE GENOMIC DNA]</scope>
</reference>
<comment type="caution">
    <text evidence="2">The sequence shown here is derived from an EMBL/GenBank/DDBJ whole genome shotgun (WGS) entry which is preliminary data.</text>
</comment>
<organism evidence="2 3">
    <name type="scientific">Candidatus Lambdaproteobacteria bacterium RIFOXYD2_FULL_56_26</name>
    <dbReference type="NCBI Taxonomy" id="1817773"/>
    <lineage>
        <taxon>Bacteria</taxon>
        <taxon>Pseudomonadati</taxon>
        <taxon>Pseudomonadota</taxon>
        <taxon>Candidatus Lambdaproteobacteria</taxon>
    </lineage>
</organism>
<evidence type="ECO:0000313" key="3">
    <source>
        <dbReference type="Proteomes" id="UP000177583"/>
    </source>
</evidence>
<dbReference type="PANTHER" id="PTHR12526:SF630">
    <property type="entry name" value="GLYCOSYLTRANSFERASE"/>
    <property type="match status" value="1"/>
</dbReference>
<dbReference type="AlphaFoldDB" id="A0A1F6GNQ1"/>
<dbReference type="InterPro" id="IPR001296">
    <property type="entry name" value="Glyco_trans_1"/>
</dbReference>